<feature type="transmembrane region" description="Helical" evidence="1">
    <location>
        <begin position="6"/>
        <end position="26"/>
    </location>
</feature>
<dbReference type="RefSeq" id="WP_344132867.1">
    <property type="nucleotide sequence ID" value="NZ_BAAALT010000103.1"/>
</dbReference>
<sequence length="177" mass="18318">MLAAFVRDAAATGAIFGFFASVWFGWAQEAPPRRLRPYLIAGSVLSVAAIVAGVTLMIIHWNDGTVFDDTTGPQFGVVVAFEVVLAGLGAAVLARRQPDVVPAWVALIVGLHLFPVAVILEYPFLHVPAALVTLVALGSVHVARQRGIATSAVTGLGSGAVLLLSAAYSLATVPSFG</sequence>
<evidence type="ECO:0000313" key="3">
    <source>
        <dbReference type="Proteomes" id="UP001500218"/>
    </source>
</evidence>
<protein>
    <submittedName>
        <fullName evidence="2">Uncharacterized protein</fullName>
    </submittedName>
</protein>
<feature type="transmembrane region" description="Helical" evidence="1">
    <location>
        <begin position="73"/>
        <end position="94"/>
    </location>
</feature>
<keyword evidence="3" id="KW-1185">Reference proteome</keyword>
<keyword evidence="1" id="KW-1133">Transmembrane helix</keyword>
<feature type="transmembrane region" description="Helical" evidence="1">
    <location>
        <begin position="38"/>
        <end position="61"/>
    </location>
</feature>
<keyword evidence="1" id="KW-0812">Transmembrane</keyword>
<keyword evidence="1" id="KW-0472">Membrane</keyword>
<gene>
    <name evidence="2" type="ORF">GCM10009682_35300</name>
</gene>
<organism evidence="2 3">
    <name type="scientific">Luedemannella flava</name>
    <dbReference type="NCBI Taxonomy" id="349316"/>
    <lineage>
        <taxon>Bacteria</taxon>
        <taxon>Bacillati</taxon>
        <taxon>Actinomycetota</taxon>
        <taxon>Actinomycetes</taxon>
        <taxon>Micromonosporales</taxon>
        <taxon>Micromonosporaceae</taxon>
        <taxon>Luedemannella</taxon>
    </lineage>
</organism>
<evidence type="ECO:0000256" key="1">
    <source>
        <dbReference type="SAM" id="Phobius"/>
    </source>
</evidence>
<feature type="transmembrane region" description="Helical" evidence="1">
    <location>
        <begin position="150"/>
        <end position="171"/>
    </location>
</feature>
<evidence type="ECO:0000313" key="2">
    <source>
        <dbReference type="EMBL" id="GAA1810619.1"/>
    </source>
</evidence>
<name>A0ABP4YC77_9ACTN</name>
<comment type="caution">
    <text evidence="2">The sequence shown here is derived from an EMBL/GenBank/DDBJ whole genome shotgun (WGS) entry which is preliminary data.</text>
</comment>
<feature type="transmembrane region" description="Helical" evidence="1">
    <location>
        <begin position="101"/>
        <end position="119"/>
    </location>
</feature>
<dbReference type="Proteomes" id="UP001500218">
    <property type="component" value="Unassembled WGS sequence"/>
</dbReference>
<reference evidence="3" key="1">
    <citation type="journal article" date="2019" name="Int. J. Syst. Evol. Microbiol.">
        <title>The Global Catalogue of Microorganisms (GCM) 10K type strain sequencing project: providing services to taxonomists for standard genome sequencing and annotation.</title>
        <authorList>
            <consortium name="The Broad Institute Genomics Platform"/>
            <consortium name="The Broad Institute Genome Sequencing Center for Infectious Disease"/>
            <person name="Wu L."/>
            <person name="Ma J."/>
        </authorList>
    </citation>
    <scope>NUCLEOTIDE SEQUENCE [LARGE SCALE GENOMIC DNA]</scope>
    <source>
        <strain evidence="3">JCM 13250</strain>
    </source>
</reference>
<accession>A0ABP4YC77</accession>
<proteinExistence type="predicted"/>
<feature type="transmembrane region" description="Helical" evidence="1">
    <location>
        <begin position="125"/>
        <end position="143"/>
    </location>
</feature>
<dbReference type="EMBL" id="BAAALT010000103">
    <property type="protein sequence ID" value="GAA1810619.1"/>
    <property type="molecule type" value="Genomic_DNA"/>
</dbReference>